<dbReference type="Proteomes" id="UP001177670">
    <property type="component" value="Unassembled WGS sequence"/>
</dbReference>
<keyword evidence="3" id="KW-1185">Reference proteome</keyword>
<feature type="region of interest" description="Disordered" evidence="1">
    <location>
        <begin position="55"/>
        <end position="79"/>
    </location>
</feature>
<gene>
    <name evidence="2" type="ORF">K0M31_014060</name>
</gene>
<name>A0AA40KTS3_9HYME</name>
<comment type="caution">
    <text evidence="2">The sequence shown here is derived from an EMBL/GenBank/DDBJ whole genome shotgun (WGS) entry which is preliminary data.</text>
</comment>
<organism evidence="2 3">
    <name type="scientific">Melipona bicolor</name>
    <dbReference type="NCBI Taxonomy" id="60889"/>
    <lineage>
        <taxon>Eukaryota</taxon>
        <taxon>Metazoa</taxon>
        <taxon>Ecdysozoa</taxon>
        <taxon>Arthropoda</taxon>
        <taxon>Hexapoda</taxon>
        <taxon>Insecta</taxon>
        <taxon>Pterygota</taxon>
        <taxon>Neoptera</taxon>
        <taxon>Endopterygota</taxon>
        <taxon>Hymenoptera</taxon>
        <taxon>Apocrita</taxon>
        <taxon>Aculeata</taxon>
        <taxon>Apoidea</taxon>
        <taxon>Anthophila</taxon>
        <taxon>Apidae</taxon>
        <taxon>Melipona</taxon>
    </lineage>
</organism>
<sequence>MEILFIDGGVRSWNFQANLSFEAKRRRVHRDCEEENTKPVWPWSNDVQKKFVPPLNFDADRKRAGEGGKRKKEREEDSRLLLSRHETTSALGLDDATMGIQHALEFCIRASSKPPVLPGNSPTEDASTLGRINDSNIIYSPC</sequence>
<dbReference type="EMBL" id="JAHYIQ010000004">
    <property type="protein sequence ID" value="KAK1132675.1"/>
    <property type="molecule type" value="Genomic_DNA"/>
</dbReference>
<evidence type="ECO:0000256" key="1">
    <source>
        <dbReference type="SAM" id="MobiDB-lite"/>
    </source>
</evidence>
<feature type="compositionally biased region" description="Basic and acidic residues" evidence="1">
    <location>
        <begin position="58"/>
        <end position="79"/>
    </location>
</feature>
<evidence type="ECO:0000313" key="2">
    <source>
        <dbReference type="EMBL" id="KAK1132675.1"/>
    </source>
</evidence>
<proteinExistence type="predicted"/>
<dbReference type="AlphaFoldDB" id="A0AA40KTS3"/>
<accession>A0AA40KTS3</accession>
<evidence type="ECO:0000313" key="3">
    <source>
        <dbReference type="Proteomes" id="UP001177670"/>
    </source>
</evidence>
<protein>
    <submittedName>
        <fullName evidence="2">Uncharacterized protein</fullName>
    </submittedName>
</protein>
<reference evidence="2" key="1">
    <citation type="submission" date="2021-10" db="EMBL/GenBank/DDBJ databases">
        <title>Melipona bicolor Genome sequencing and assembly.</title>
        <authorList>
            <person name="Araujo N.S."/>
            <person name="Arias M.C."/>
        </authorList>
    </citation>
    <scope>NUCLEOTIDE SEQUENCE</scope>
    <source>
        <strain evidence="2">USP_2M_L1-L4_2017</strain>
        <tissue evidence="2">Whole body</tissue>
    </source>
</reference>